<evidence type="ECO:0000313" key="2">
    <source>
        <dbReference type="Proteomes" id="UP000018144"/>
    </source>
</evidence>
<organism evidence="1 2">
    <name type="scientific">Pyronema omphalodes (strain CBS 100304)</name>
    <name type="common">Pyronema confluens</name>
    <dbReference type="NCBI Taxonomy" id="1076935"/>
    <lineage>
        <taxon>Eukaryota</taxon>
        <taxon>Fungi</taxon>
        <taxon>Dikarya</taxon>
        <taxon>Ascomycota</taxon>
        <taxon>Pezizomycotina</taxon>
        <taxon>Pezizomycetes</taxon>
        <taxon>Pezizales</taxon>
        <taxon>Pyronemataceae</taxon>
        <taxon>Pyronema</taxon>
    </lineage>
</organism>
<dbReference type="AlphaFoldDB" id="U4LJA8"/>
<gene>
    <name evidence="1" type="ORF">PCON_12132</name>
</gene>
<proteinExistence type="predicted"/>
<sequence>MNTAAPMLRRWRCHLVCSSVALITRLRRLHGGLAGIVTCVGLGARLQILASLRRKFCRSAKL</sequence>
<dbReference type="EMBL" id="HF935720">
    <property type="protein sequence ID" value="CCX12538.1"/>
    <property type="molecule type" value="Genomic_DNA"/>
</dbReference>
<protein>
    <submittedName>
        <fullName evidence="1">Uncharacterized protein</fullName>
    </submittedName>
</protein>
<dbReference type="Proteomes" id="UP000018144">
    <property type="component" value="Unassembled WGS sequence"/>
</dbReference>
<name>U4LJA8_PYROM</name>
<reference evidence="1 2" key="1">
    <citation type="journal article" date="2013" name="PLoS Genet.">
        <title>The genome and development-dependent transcriptomes of Pyronema confluens: a window into fungal evolution.</title>
        <authorList>
            <person name="Traeger S."/>
            <person name="Altegoer F."/>
            <person name="Freitag M."/>
            <person name="Gabaldon T."/>
            <person name="Kempken F."/>
            <person name="Kumar A."/>
            <person name="Marcet-Houben M."/>
            <person name="Poggeler S."/>
            <person name="Stajich J.E."/>
            <person name="Nowrousian M."/>
        </authorList>
    </citation>
    <scope>NUCLEOTIDE SEQUENCE [LARGE SCALE GENOMIC DNA]</scope>
    <source>
        <strain evidence="2">CBS 100304</strain>
        <tissue evidence="1">Vegetative mycelium</tissue>
    </source>
</reference>
<keyword evidence="2" id="KW-1185">Reference proteome</keyword>
<accession>U4LJA8</accession>
<evidence type="ECO:0000313" key="1">
    <source>
        <dbReference type="EMBL" id="CCX12538.1"/>
    </source>
</evidence>